<evidence type="ECO:0000256" key="1">
    <source>
        <dbReference type="ARBA" id="ARBA00022801"/>
    </source>
</evidence>
<proteinExistence type="predicted"/>
<accession>A0A8J7SP27</accession>
<dbReference type="Proteomes" id="UP000624703">
    <property type="component" value="Unassembled WGS sequence"/>
</dbReference>
<gene>
    <name evidence="3" type="ORF">JIN82_12955</name>
</gene>
<dbReference type="EMBL" id="JAENIM010000043">
    <property type="protein sequence ID" value="MBK1792063.1"/>
    <property type="molecule type" value="Genomic_DNA"/>
</dbReference>
<dbReference type="PANTHER" id="PTHR31988:SF19">
    <property type="entry name" value="9-O-ACETYL-N-ACETYLNEURAMINIC ACID DEACETYLASE-RELATED"/>
    <property type="match status" value="1"/>
</dbReference>
<name>A0A8J7SP27_9BACT</name>
<organism evidence="3 4">
    <name type="scientific">Persicirhabdus sediminis</name>
    <dbReference type="NCBI Taxonomy" id="454144"/>
    <lineage>
        <taxon>Bacteria</taxon>
        <taxon>Pseudomonadati</taxon>
        <taxon>Verrucomicrobiota</taxon>
        <taxon>Verrucomicrobiia</taxon>
        <taxon>Verrucomicrobiales</taxon>
        <taxon>Verrucomicrobiaceae</taxon>
        <taxon>Persicirhabdus</taxon>
    </lineage>
</organism>
<protein>
    <recommendedName>
        <fullName evidence="2">Sialate O-acetylesterase domain-containing protein</fullName>
    </recommendedName>
</protein>
<sequence>MEKHQEEMASLVGRPLGKFRMIAYSALILANTVAFSQAADIRTWIVSGQSNAQGYGITSSPVKKLAPSATLGDIGRSDLNVTHENVRFYHGASDGNTVAKSAGLDMAPKDLWHAMLPYEGLCYDWGSGFGSESGRRFGPELSFGAKVQQHLGEEIAIIKYARGGTSIAPSTKKQLSDGSYNDFVPDSKRPNQYQNLFRTLEGAVQSLADGDRLIIEGVIWMQGEADAKAANAAQYEANLTEFISEFRKDLAGIARKHPTKLRASGKWQDTRFYIGLIASSSSHGKKVRSAMQSVADRSRFIQTVDAKNGISKMTKDDWSEAGIHYDTKGQVTLGERFADAVISNVD</sequence>
<dbReference type="RefSeq" id="WP_200312079.1">
    <property type="nucleotide sequence ID" value="NZ_JAENIM010000043.1"/>
</dbReference>
<dbReference type="AlphaFoldDB" id="A0A8J7SP27"/>
<evidence type="ECO:0000313" key="4">
    <source>
        <dbReference type="Proteomes" id="UP000624703"/>
    </source>
</evidence>
<dbReference type="Gene3D" id="3.40.50.1110">
    <property type="entry name" value="SGNH hydrolase"/>
    <property type="match status" value="1"/>
</dbReference>
<reference evidence="3" key="1">
    <citation type="submission" date="2021-01" db="EMBL/GenBank/DDBJ databases">
        <title>Modified the classification status of verrucomicrobia.</title>
        <authorList>
            <person name="Feng X."/>
        </authorList>
    </citation>
    <scope>NUCLEOTIDE SEQUENCE</scope>
    <source>
        <strain evidence="3">_KCTC 22039</strain>
    </source>
</reference>
<evidence type="ECO:0000259" key="2">
    <source>
        <dbReference type="Pfam" id="PF03629"/>
    </source>
</evidence>
<dbReference type="InterPro" id="IPR052940">
    <property type="entry name" value="Carb_Esterase_6"/>
</dbReference>
<dbReference type="InterPro" id="IPR005181">
    <property type="entry name" value="SASA"/>
</dbReference>
<keyword evidence="4" id="KW-1185">Reference proteome</keyword>
<dbReference type="SUPFAM" id="SSF52266">
    <property type="entry name" value="SGNH hydrolase"/>
    <property type="match status" value="1"/>
</dbReference>
<dbReference type="Pfam" id="PF03629">
    <property type="entry name" value="SASA"/>
    <property type="match status" value="1"/>
</dbReference>
<keyword evidence="1" id="KW-0378">Hydrolase</keyword>
<feature type="domain" description="Sialate O-acetylesterase" evidence="2">
    <location>
        <begin position="43"/>
        <end position="342"/>
    </location>
</feature>
<evidence type="ECO:0000313" key="3">
    <source>
        <dbReference type="EMBL" id="MBK1792063.1"/>
    </source>
</evidence>
<comment type="caution">
    <text evidence="3">The sequence shown here is derived from an EMBL/GenBank/DDBJ whole genome shotgun (WGS) entry which is preliminary data.</text>
</comment>
<dbReference type="GO" id="GO:0016788">
    <property type="term" value="F:hydrolase activity, acting on ester bonds"/>
    <property type="evidence" value="ECO:0007669"/>
    <property type="project" value="UniProtKB-ARBA"/>
</dbReference>
<dbReference type="PANTHER" id="PTHR31988">
    <property type="entry name" value="ESTERASE, PUTATIVE (DUF303)-RELATED"/>
    <property type="match status" value="1"/>
</dbReference>
<dbReference type="InterPro" id="IPR036514">
    <property type="entry name" value="SGNH_hydro_sf"/>
</dbReference>